<feature type="region of interest" description="Disordered" evidence="1">
    <location>
        <begin position="659"/>
        <end position="783"/>
    </location>
</feature>
<evidence type="ECO:0000256" key="1">
    <source>
        <dbReference type="SAM" id="MobiDB-lite"/>
    </source>
</evidence>
<evidence type="ECO:0000313" key="2">
    <source>
        <dbReference type="EMBL" id="CAJ1954862.1"/>
    </source>
</evidence>
<name>A0AAD2JJ22_9STRA</name>
<feature type="compositionally biased region" description="Polar residues" evidence="1">
    <location>
        <begin position="586"/>
        <end position="595"/>
    </location>
</feature>
<feature type="compositionally biased region" description="Basic residues" evidence="1">
    <location>
        <begin position="522"/>
        <end position="537"/>
    </location>
</feature>
<feature type="compositionally biased region" description="Polar residues" evidence="1">
    <location>
        <begin position="443"/>
        <end position="469"/>
    </location>
</feature>
<dbReference type="Proteomes" id="UP001295423">
    <property type="component" value="Unassembled WGS sequence"/>
</dbReference>
<feature type="compositionally biased region" description="Low complexity" evidence="1">
    <location>
        <begin position="671"/>
        <end position="686"/>
    </location>
</feature>
<gene>
    <name evidence="2" type="ORF">CYCCA115_LOCUS15454</name>
</gene>
<feature type="compositionally biased region" description="Polar residues" evidence="1">
    <location>
        <begin position="84"/>
        <end position="104"/>
    </location>
</feature>
<feature type="region of interest" description="Disordered" evidence="1">
    <location>
        <begin position="286"/>
        <end position="626"/>
    </location>
</feature>
<feature type="region of interest" description="Disordered" evidence="1">
    <location>
        <begin position="1"/>
        <end position="255"/>
    </location>
</feature>
<sequence length="783" mass="86305">MPSQSRTRCQDGGESDERQEHKKGPMVQEQVRAGGASSPVAGRRRISSGSRKSPGKSLAKSRSFRQRDSSSHHRRNTPLEGEQESTSQMKRNHSLGRQLNLSNSSHRRLGEQDSTPQMKRIHSLGGQLHTSNSSHRRRGELASTPQMRRNHSFGRQLNTPNSSSHHSPHMRRNHSFGRQLSSHHRTGEIESTPQMKRNHSFGRQLDISNGSNSSHRRSNNKSTFSKKDLLLARNGSGASQTRDRTGRRKKNKQTVLRASAACDLGTAQVNVFQTLERGLHCQQKQSLEHQSDISESSRSLNPATSNGIGSSKIPLGETSAQNAVSKRNTEPGLDKPKEATQEPVKRSSDPVKLELDDGVQPRPGYGRRFSWWNLPSSSDLGDLEVDEDDDDLPPQVVPPSRRSSIMAEEEKPKKSSSINPMSTPKQSKKAGRRSTGQKKSLRTKSSFDSMDSALTQTTDAESGSWQADSSGELLSPTTQKAPIDEDLVSPLPSIPRMKRLDKQLSSGTCTTESSSCSGSSVKKSKEHRSKKSKRRKSAKEGVEHNRTAKADAETKDAVLEGIVSRPIQDSPGDHSIRSTKRIPEASSHSQTSATRRNNRGSMKEGSKRNVAEKEDLDGSRRGPVRVSLEDHFNCSKNQSFNRSMNRSCDFSFCSRGSTTKRSVRKSMSIKQSNMDASRSSMSVSLSDDQDDVSIGSDFEGSVDFDFEEEDMNKEPSAPGVEILNGEDSFQILGDDSKHKSTRSMIKGKTQRSSGGNSHSGSIQRNRRSATLAPSKKGIAVMEM</sequence>
<proteinExistence type="predicted"/>
<evidence type="ECO:0000313" key="3">
    <source>
        <dbReference type="Proteomes" id="UP001295423"/>
    </source>
</evidence>
<feature type="compositionally biased region" description="Polar residues" evidence="1">
    <location>
        <begin position="143"/>
        <end position="159"/>
    </location>
</feature>
<feature type="compositionally biased region" description="Basic and acidic residues" evidence="1">
    <location>
        <begin position="8"/>
        <end position="23"/>
    </location>
</feature>
<feature type="compositionally biased region" description="Low complexity" evidence="1">
    <location>
        <begin position="505"/>
        <end position="521"/>
    </location>
</feature>
<feature type="compositionally biased region" description="Polar residues" evidence="1">
    <location>
        <begin position="293"/>
        <end position="309"/>
    </location>
</feature>
<organism evidence="2 3">
    <name type="scientific">Cylindrotheca closterium</name>
    <dbReference type="NCBI Taxonomy" id="2856"/>
    <lineage>
        <taxon>Eukaryota</taxon>
        <taxon>Sar</taxon>
        <taxon>Stramenopiles</taxon>
        <taxon>Ochrophyta</taxon>
        <taxon>Bacillariophyta</taxon>
        <taxon>Bacillariophyceae</taxon>
        <taxon>Bacillariophycidae</taxon>
        <taxon>Bacillariales</taxon>
        <taxon>Bacillariaceae</taxon>
        <taxon>Cylindrotheca</taxon>
    </lineage>
</organism>
<reference evidence="2" key="1">
    <citation type="submission" date="2023-08" db="EMBL/GenBank/DDBJ databases">
        <authorList>
            <person name="Audoor S."/>
            <person name="Bilcke G."/>
        </authorList>
    </citation>
    <scope>NUCLEOTIDE SEQUENCE</scope>
</reference>
<feature type="compositionally biased region" description="Basic and acidic residues" evidence="1">
    <location>
        <begin position="327"/>
        <end position="355"/>
    </location>
</feature>
<comment type="caution">
    <text evidence="2">The sequence shown here is derived from an EMBL/GenBank/DDBJ whole genome shotgun (WGS) entry which is preliminary data.</text>
</comment>
<dbReference type="EMBL" id="CAKOGP040001870">
    <property type="protein sequence ID" value="CAJ1954862.1"/>
    <property type="molecule type" value="Genomic_DNA"/>
</dbReference>
<feature type="compositionally biased region" description="Acidic residues" evidence="1">
    <location>
        <begin position="700"/>
        <end position="711"/>
    </location>
</feature>
<feature type="compositionally biased region" description="Basic residues" evidence="1">
    <location>
        <begin position="426"/>
        <end position="442"/>
    </location>
</feature>
<keyword evidence="3" id="KW-1185">Reference proteome</keyword>
<feature type="compositionally biased region" description="Polar residues" evidence="1">
    <location>
        <begin position="415"/>
        <end position="425"/>
    </location>
</feature>
<feature type="compositionally biased region" description="Basic residues" evidence="1">
    <location>
        <begin position="166"/>
        <end position="175"/>
    </location>
</feature>
<feature type="compositionally biased region" description="Basic and acidic residues" evidence="1">
    <location>
        <begin position="538"/>
        <end position="558"/>
    </location>
</feature>
<protein>
    <submittedName>
        <fullName evidence="2">Uncharacterized protein</fullName>
    </submittedName>
</protein>
<accession>A0AAD2JJ22</accession>
<dbReference type="AlphaFoldDB" id="A0AAD2JJ22"/>
<feature type="compositionally biased region" description="Low complexity" evidence="1">
    <location>
        <begin position="47"/>
        <end position="57"/>
    </location>
</feature>
<feature type="compositionally biased region" description="Basic and acidic residues" evidence="1">
    <location>
        <begin position="601"/>
        <end position="620"/>
    </location>
</feature>
<feature type="compositionally biased region" description="Polar residues" evidence="1">
    <location>
        <begin position="750"/>
        <end position="763"/>
    </location>
</feature>
<feature type="compositionally biased region" description="Acidic residues" evidence="1">
    <location>
        <begin position="381"/>
        <end position="392"/>
    </location>
</feature>